<dbReference type="KEGG" id="manr:MPAN_011330"/>
<dbReference type="AlphaFoldDB" id="A0A7U9XUQ0"/>
<protein>
    <submittedName>
        <fullName evidence="1">Uncharacterized protein</fullName>
    </submittedName>
</protein>
<reference evidence="1" key="1">
    <citation type="submission" date="2021-01" db="EMBL/GenBank/DDBJ databases">
        <title>Draft genome sequence of Acholeplasmataceae bacterium strain Mahy22.</title>
        <authorList>
            <person name="Watanabe M."/>
            <person name="Kojima H."/>
            <person name="Fukui M."/>
        </authorList>
    </citation>
    <scope>NUCLEOTIDE SEQUENCE</scope>
    <source>
        <strain evidence="1">Mahy22</strain>
    </source>
</reference>
<dbReference type="EMBL" id="AP024412">
    <property type="protein sequence ID" value="BCR36240.1"/>
    <property type="molecule type" value="Genomic_DNA"/>
</dbReference>
<organism evidence="1 2">
    <name type="scientific">Mariniplasma anaerobium</name>
    <dbReference type="NCBI Taxonomy" id="2735436"/>
    <lineage>
        <taxon>Bacteria</taxon>
        <taxon>Bacillati</taxon>
        <taxon>Mycoplasmatota</taxon>
        <taxon>Mollicutes</taxon>
        <taxon>Acholeplasmatales</taxon>
        <taxon>Acholeplasmataceae</taxon>
        <taxon>Mariniplasma</taxon>
    </lineage>
</organism>
<dbReference type="RefSeq" id="WP_176238938.1">
    <property type="nucleotide sequence ID" value="NZ_AP024412.1"/>
</dbReference>
<proteinExistence type="predicted"/>
<dbReference type="Proteomes" id="UP000620133">
    <property type="component" value="Chromosome"/>
</dbReference>
<evidence type="ECO:0000313" key="2">
    <source>
        <dbReference type="Proteomes" id="UP000620133"/>
    </source>
</evidence>
<accession>A0A7U9XUQ0</accession>
<evidence type="ECO:0000313" key="1">
    <source>
        <dbReference type="EMBL" id="BCR36240.1"/>
    </source>
</evidence>
<sequence>MKEIIKSTIVILITIALFSTAVYAWFSLSNESNLQEVNTEVVKRELNLDIEYGINGGGYNSFNEPATLNAYLSSMLPGDSINIRVIVENSNLIGDPDMSIDIVLDNIRAAQTDIEYDLTDFFYIDNGIVTLTWYASSQDFIDNTYYLEDDISLDVIDGTDIEYLGYNLEEYRINNLYDYYMDGENMIIDNNITVFESNIASQHILTIEFSISLDPYTPDEGTGFQDGELLIDGLYSLINEG</sequence>
<keyword evidence="2" id="KW-1185">Reference proteome</keyword>
<gene>
    <name evidence="1" type="ORF">MPAN_011330</name>
</gene>
<name>A0A7U9XUQ0_9MOLU</name>